<evidence type="ECO:0000313" key="3">
    <source>
        <dbReference type="EMBL" id="HIU51360.1"/>
    </source>
</evidence>
<dbReference type="AlphaFoldDB" id="A0A9D1M0F9"/>
<dbReference type="Pfam" id="PF00834">
    <property type="entry name" value="Ribul_P_3_epim"/>
    <property type="match status" value="1"/>
</dbReference>
<organism evidence="3 4">
    <name type="scientific">Candidatus Merdicola faecigallinarum</name>
    <dbReference type="NCBI Taxonomy" id="2840862"/>
    <lineage>
        <taxon>Bacteria</taxon>
        <taxon>Bacillati</taxon>
        <taxon>Bacillota</taxon>
        <taxon>Clostridia</taxon>
        <taxon>Candidatus Merdicola</taxon>
    </lineage>
</organism>
<reference evidence="3" key="1">
    <citation type="submission" date="2020-10" db="EMBL/GenBank/DDBJ databases">
        <authorList>
            <person name="Gilroy R."/>
        </authorList>
    </citation>
    <scope>NUCLEOTIDE SEQUENCE</scope>
    <source>
        <strain evidence="3">CHK195-15760</strain>
    </source>
</reference>
<name>A0A9D1M0F9_9FIRM</name>
<keyword evidence="1" id="KW-0479">Metal-binding</keyword>
<dbReference type="SUPFAM" id="SSF51366">
    <property type="entry name" value="Ribulose-phoshate binding barrel"/>
    <property type="match status" value="1"/>
</dbReference>
<dbReference type="InterPro" id="IPR013785">
    <property type="entry name" value="Aldolase_TIM"/>
</dbReference>
<gene>
    <name evidence="3" type="ORF">IAB70_01850</name>
</gene>
<dbReference type="PANTHER" id="PTHR11749">
    <property type="entry name" value="RIBULOSE-5-PHOSPHATE-3-EPIMERASE"/>
    <property type="match status" value="1"/>
</dbReference>
<evidence type="ECO:0008006" key="5">
    <source>
        <dbReference type="Google" id="ProtNLM"/>
    </source>
</evidence>
<sequence length="70" mass="7865">MKSTIDKIKTLRKYIDDNNIEVDIEVDGGINLDNIKEINEAGCDIVVAGTCIIKSENMKETIEKLKKLNI</sequence>
<dbReference type="InterPro" id="IPR000056">
    <property type="entry name" value="Ribul_P_3_epim-like"/>
</dbReference>
<evidence type="ECO:0000256" key="1">
    <source>
        <dbReference type="ARBA" id="ARBA00022723"/>
    </source>
</evidence>
<protein>
    <recommendedName>
        <fullName evidence="5">Ribulose-phosphate 3-epimerase</fullName>
    </recommendedName>
</protein>
<proteinExistence type="predicted"/>
<dbReference type="GO" id="GO:0046872">
    <property type="term" value="F:metal ion binding"/>
    <property type="evidence" value="ECO:0007669"/>
    <property type="project" value="UniProtKB-KW"/>
</dbReference>
<keyword evidence="2" id="KW-0413">Isomerase</keyword>
<dbReference type="GO" id="GO:0016857">
    <property type="term" value="F:racemase and epimerase activity, acting on carbohydrates and derivatives"/>
    <property type="evidence" value="ECO:0007669"/>
    <property type="project" value="InterPro"/>
</dbReference>
<evidence type="ECO:0000256" key="2">
    <source>
        <dbReference type="ARBA" id="ARBA00023235"/>
    </source>
</evidence>
<dbReference type="Proteomes" id="UP000824093">
    <property type="component" value="Unassembled WGS sequence"/>
</dbReference>
<comment type="caution">
    <text evidence="3">The sequence shown here is derived from an EMBL/GenBank/DDBJ whole genome shotgun (WGS) entry which is preliminary data.</text>
</comment>
<evidence type="ECO:0000313" key="4">
    <source>
        <dbReference type="Proteomes" id="UP000824093"/>
    </source>
</evidence>
<reference evidence="3" key="2">
    <citation type="journal article" date="2021" name="PeerJ">
        <title>Extensive microbial diversity within the chicken gut microbiome revealed by metagenomics and culture.</title>
        <authorList>
            <person name="Gilroy R."/>
            <person name="Ravi A."/>
            <person name="Getino M."/>
            <person name="Pursley I."/>
            <person name="Horton D.L."/>
            <person name="Alikhan N.F."/>
            <person name="Baker D."/>
            <person name="Gharbi K."/>
            <person name="Hall N."/>
            <person name="Watson M."/>
            <person name="Adriaenssens E.M."/>
            <person name="Foster-Nyarko E."/>
            <person name="Jarju S."/>
            <person name="Secka A."/>
            <person name="Antonio M."/>
            <person name="Oren A."/>
            <person name="Chaudhuri R.R."/>
            <person name="La Ragione R."/>
            <person name="Hildebrand F."/>
            <person name="Pallen M.J."/>
        </authorList>
    </citation>
    <scope>NUCLEOTIDE SEQUENCE</scope>
    <source>
        <strain evidence="3">CHK195-15760</strain>
    </source>
</reference>
<dbReference type="GO" id="GO:0005975">
    <property type="term" value="P:carbohydrate metabolic process"/>
    <property type="evidence" value="ECO:0007669"/>
    <property type="project" value="InterPro"/>
</dbReference>
<dbReference type="EMBL" id="DVNH01000016">
    <property type="protein sequence ID" value="HIU51360.1"/>
    <property type="molecule type" value="Genomic_DNA"/>
</dbReference>
<accession>A0A9D1M0F9</accession>
<dbReference type="InterPro" id="IPR011060">
    <property type="entry name" value="RibuloseP-bd_barrel"/>
</dbReference>
<dbReference type="Gene3D" id="3.20.20.70">
    <property type="entry name" value="Aldolase class I"/>
    <property type="match status" value="1"/>
</dbReference>